<dbReference type="STRING" id="135208.A0A4Y9ZYM9"/>
<keyword evidence="3" id="KW-1185">Reference proteome</keyword>
<feature type="region of interest" description="Disordered" evidence="1">
    <location>
        <begin position="54"/>
        <end position="76"/>
    </location>
</feature>
<gene>
    <name evidence="2" type="ORF">EWM64_g4710</name>
</gene>
<feature type="region of interest" description="Disordered" evidence="1">
    <location>
        <begin position="366"/>
        <end position="410"/>
    </location>
</feature>
<feature type="compositionally biased region" description="Polar residues" evidence="1">
    <location>
        <begin position="136"/>
        <end position="155"/>
    </location>
</feature>
<reference evidence="2 3" key="1">
    <citation type="submission" date="2019-02" db="EMBL/GenBank/DDBJ databases">
        <title>Genome sequencing of the rare red list fungi Hericium alpestre (H. flagellum).</title>
        <authorList>
            <person name="Buettner E."/>
            <person name="Kellner H."/>
        </authorList>
    </citation>
    <scope>NUCLEOTIDE SEQUENCE [LARGE SCALE GENOMIC DNA]</scope>
    <source>
        <strain evidence="2 3">DSM 108284</strain>
    </source>
</reference>
<organism evidence="2 3">
    <name type="scientific">Hericium alpestre</name>
    <dbReference type="NCBI Taxonomy" id="135208"/>
    <lineage>
        <taxon>Eukaryota</taxon>
        <taxon>Fungi</taxon>
        <taxon>Dikarya</taxon>
        <taxon>Basidiomycota</taxon>
        <taxon>Agaricomycotina</taxon>
        <taxon>Agaricomycetes</taxon>
        <taxon>Russulales</taxon>
        <taxon>Hericiaceae</taxon>
        <taxon>Hericium</taxon>
    </lineage>
</organism>
<dbReference type="OrthoDB" id="3259825at2759"/>
<dbReference type="AlphaFoldDB" id="A0A4Y9ZYM9"/>
<evidence type="ECO:0000256" key="1">
    <source>
        <dbReference type="SAM" id="MobiDB-lite"/>
    </source>
</evidence>
<feature type="region of interest" description="Disordered" evidence="1">
    <location>
        <begin position="187"/>
        <end position="220"/>
    </location>
</feature>
<evidence type="ECO:0000313" key="3">
    <source>
        <dbReference type="Proteomes" id="UP000298061"/>
    </source>
</evidence>
<feature type="region of interest" description="Disordered" evidence="1">
    <location>
        <begin position="563"/>
        <end position="633"/>
    </location>
</feature>
<dbReference type="EMBL" id="SFCI01000524">
    <property type="protein sequence ID" value="TFY79300.1"/>
    <property type="molecule type" value="Genomic_DNA"/>
</dbReference>
<dbReference type="Proteomes" id="UP000298061">
    <property type="component" value="Unassembled WGS sequence"/>
</dbReference>
<feature type="region of interest" description="Disordered" evidence="1">
    <location>
        <begin position="1"/>
        <end position="23"/>
    </location>
</feature>
<sequence length="833" mass="89132">MAVTAGSRAFVPAGHGASHAGSVDNTSKASALLDSVLDSIQSPRVHPINVHVNQKEAASETAMHSPTDTELSSPSRRRRALADALFGGPEADRAFSLPELTGKNAEDDVTGTVHQKQGESSQIARAGSRGAEQAASIPQNISIDHTDPTPSQTSPVIPASASAPTYTDHNELAKEVQRRAEAAMAQLRKMPSNPKINDSSASAHKKRISPNQISSPRLVSASTSVDTIPLRSPSAASGQLNSSKLGQRFKKLRGTLRAKQTLPTGQDITPYPVDLLSPASAQTDRYRTTSPTHDTGAPVAASATDLGRFKVPVPSPPASAGPRLKGFMARFRKPRSTDGPPDADRRKAPVFSSTTPLLTIFGQQQQPAFAQQHHAFAQQHHSAPADALSFDGHDLPPSSQPRAQDAPATSSEYVLPQIDHSRSQSDAALRQLFDAAENLGLDQAALNDLLARSGSISSKSTAPKWSSKHTSASTSEASGDQLDLTAIQRVRSPTSSDGRPSMERFTARQVSESTVRKLSLRKQAPRASTSDAPELPSSVLRRTLIFPAEARQSTADFNVAALRKSSSMRRRRASAASALSNRSIHDRVPTPPPPRSPTNSRFSPDPSPPMPELPAGLVSFGEGSQSLLQPPLPLEKSSSAYDSLYEMYAGDGKPSISVTGEASTDPAAVQMNFDGLSNMEPGSAVEVLELANGETIWSIVNGLRDDDTESYYGNRASFRSEYSFRDNDGVQVFFKDHGRKTSKDSNASYLSRRKTYQSQAPKRPETKVFFSSSQQIGRLIDNLSQGMEAGSFNIIPSRPGASSAAGSSFHSESDTHWTVEERLEHMLGSMATT</sequence>
<feature type="compositionally biased region" description="Polar residues" evidence="1">
    <location>
        <begin position="209"/>
        <end position="220"/>
    </location>
</feature>
<protein>
    <submittedName>
        <fullName evidence="2">Uncharacterized protein</fullName>
    </submittedName>
</protein>
<feature type="region of interest" description="Disordered" evidence="1">
    <location>
        <begin position="741"/>
        <end position="765"/>
    </location>
</feature>
<evidence type="ECO:0000313" key="2">
    <source>
        <dbReference type="EMBL" id="TFY79300.1"/>
    </source>
</evidence>
<feature type="compositionally biased region" description="Polar residues" evidence="1">
    <location>
        <begin position="456"/>
        <end position="478"/>
    </location>
</feature>
<accession>A0A4Y9ZYM9</accession>
<comment type="caution">
    <text evidence="2">The sequence shown here is derived from an EMBL/GenBank/DDBJ whole genome shotgun (WGS) entry which is preliminary data.</text>
</comment>
<feature type="compositionally biased region" description="Polar residues" evidence="1">
    <location>
        <begin position="112"/>
        <end position="123"/>
    </location>
</feature>
<feature type="compositionally biased region" description="Low complexity" evidence="1">
    <location>
        <begin position="366"/>
        <end position="385"/>
    </location>
</feature>
<feature type="region of interest" description="Disordered" evidence="1">
    <location>
        <begin position="456"/>
        <end position="535"/>
    </location>
</feature>
<proteinExistence type="predicted"/>
<name>A0A4Y9ZYM9_9AGAM</name>
<feature type="compositionally biased region" description="Low complexity" evidence="1">
    <location>
        <begin position="624"/>
        <end position="633"/>
    </location>
</feature>
<feature type="region of interest" description="Disordered" evidence="1">
    <location>
        <begin position="103"/>
        <end position="166"/>
    </location>
</feature>